<evidence type="ECO:0000256" key="2">
    <source>
        <dbReference type="SAM" id="MobiDB-lite"/>
    </source>
</evidence>
<dbReference type="GO" id="GO:0008270">
    <property type="term" value="F:zinc ion binding"/>
    <property type="evidence" value="ECO:0007669"/>
    <property type="project" value="UniProtKB-KW"/>
</dbReference>
<dbReference type="PROSITE" id="PS50119">
    <property type="entry name" value="ZF_BBOX"/>
    <property type="match status" value="1"/>
</dbReference>
<protein>
    <recommendedName>
        <fullName evidence="3">B box-type domain-containing protein</fullName>
    </recommendedName>
</protein>
<proteinExistence type="predicted"/>
<keyword evidence="1" id="KW-0862">Zinc</keyword>
<sequence length="203" mass="22259">MAMSCQLCGARRAVVFCGAHAARLCLHCDAALHQQGDHHHHPRAPLCDSCNAAAAHLRCSLPGPGPDGGRVTLCRTCAPPQCSAVGVNVYTGCPSPVDMARLLSADLLDDGQPELEHQYFVGSGLALEDDHNFHSNNLGRGGGGGGQPRARSSSCLQQQQQLDTQEQEQEQNKLRKREERNRAKLRYIDKRNKRKYVRPNNFI</sequence>
<dbReference type="HOGENOM" id="CLU_1350748_0_0_1"/>
<dbReference type="PANTHER" id="PTHR31717:SF130">
    <property type="entry name" value="OS06G0103000 PROTEIN"/>
    <property type="match status" value="1"/>
</dbReference>
<dbReference type="Proteomes" id="UP000006038">
    <property type="component" value="Chromosome 6"/>
</dbReference>
<reference evidence="4" key="2">
    <citation type="submission" date="2013-04" db="UniProtKB">
        <authorList>
            <consortium name="EnsemblPlants"/>
        </authorList>
    </citation>
    <scope>IDENTIFICATION</scope>
</reference>
<dbReference type="EnsemblPlants" id="OB06G10190.1">
    <property type="protein sequence ID" value="OB06G10190.1"/>
    <property type="gene ID" value="OB06G10190"/>
</dbReference>
<evidence type="ECO:0000259" key="3">
    <source>
        <dbReference type="PROSITE" id="PS50119"/>
    </source>
</evidence>
<dbReference type="InterPro" id="IPR000315">
    <property type="entry name" value="Znf_B-box"/>
</dbReference>
<evidence type="ECO:0000313" key="4">
    <source>
        <dbReference type="EnsemblPlants" id="OB06G10190.1"/>
    </source>
</evidence>
<organism evidence="4">
    <name type="scientific">Oryza brachyantha</name>
    <name type="common">malo sina</name>
    <dbReference type="NCBI Taxonomy" id="4533"/>
    <lineage>
        <taxon>Eukaryota</taxon>
        <taxon>Viridiplantae</taxon>
        <taxon>Streptophyta</taxon>
        <taxon>Embryophyta</taxon>
        <taxon>Tracheophyta</taxon>
        <taxon>Spermatophyta</taxon>
        <taxon>Magnoliopsida</taxon>
        <taxon>Liliopsida</taxon>
        <taxon>Poales</taxon>
        <taxon>Poaceae</taxon>
        <taxon>BOP clade</taxon>
        <taxon>Oryzoideae</taxon>
        <taxon>Oryzeae</taxon>
        <taxon>Oryzinae</taxon>
        <taxon>Oryza</taxon>
    </lineage>
</organism>
<keyword evidence="1" id="KW-0863">Zinc-finger</keyword>
<feature type="domain" description="B box-type" evidence="3">
    <location>
        <begin position="1"/>
        <end position="46"/>
    </location>
</feature>
<dbReference type="OMA" id="WNTARPC"/>
<evidence type="ECO:0000313" key="5">
    <source>
        <dbReference type="Proteomes" id="UP000006038"/>
    </source>
</evidence>
<keyword evidence="5" id="KW-1185">Reference proteome</keyword>
<dbReference type="STRING" id="4533.J3MAH5"/>
<feature type="compositionally biased region" description="Basic and acidic residues" evidence="2">
    <location>
        <begin position="170"/>
        <end position="183"/>
    </location>
</feature>
<reference evidence="4" key="1">
    <citation type="journal article" date="2013" name="Nat. Commun.">
        <title>Whole-genome sequencing of Oryza brachyantha reveals mechanisms underlying Oryza genome evolution.</title>
        <authorList>
            <person name="Chen J."/>
            <person name="Huang Q."/>
            <person name="Gao D."/>
            <person name="Wang J."/>
            <person name="Lang Y."/>
            <person name="Liu T."/>
            <person name="Li B."/>
            <person name="Bai Z."/>
            <person name="Luis Goicoechea J."/>
            <person name="Liang C."/>
            <person name="Chen C."/>
            <person name="Zhang W."/>
            <person name="Sun S."/>
            <person name="Liao Y."/>
            <person name="Zhang X."/>
            <person name="Yang L."/>
            <person name="Song C."/>
            <person name="Wang M."/>
            <person name="Shi J."/>
            <person name="Liu G."/>
            <person name="Liu J."/>
            <person name="Zhou H."/>
            <person name="Zhou W."/>
            <person name="Yu Q."/>
            <person name="An N."/>
            <person name="Chen Y."/>
            <person name="Cai Q."/>
            <person name="Wang B."/>
            <person name="Liu B."/>
            <person name="Min J."/>
            <person name="Huang Y."/>
            <person name="Wu H."/>
            <person name="Li Z."/>
            <person name="Zhang Y."/>
            <person name="Yin Y."/>
            <person name="Song W."/>
            <person name="Jiang J."/>
            <person name="Jackson S.A."/>
            <person name="Wing R.A."/>
            <person name="Wang J."/>
            <person name="Chen M."/>
        </authorList>
    </citation>
    <scope>NUCLEOTIDE SEQUENCE [LARGE SCALE GENOMIC DNA]</scope>
    <source>
        <strain evidence="4">cv. IRGC 101232</strain>
    </source>
</reference>
<name>J3MAH5_ORYBR</name>
<keyword evidence="1" id="KW-0479">Metal-binding</keyword>
<dbReference type="AlphaFoldDB" id="J3MAH5"/>
<dbReference type="PANTHER" id="PTHR31717">
    <property type="entry name" value="ZINC FINGER PROTEIN CONSTANS-LIKE 10"/>
    <property type="match status" value="1"/>
</dbReference>
<accession>J3MAH5</accession>
<evidence type="ECO:0000256" key="1">
    <source>
        <dbReference type="PROSITE-ProRule" id="PRU00024"/>
    </source>
</evidence>
<feature type="region of interest" description="Disordered" evidence="2">
    <location>
        <begin position="132"/>
        <end position="183"/>
    </location>
</feature>
<dbReference type="Gramene" id="OB06G10190.1">
    <property type="protein sequence ID" value="OB06G10190.1"/>
    <property type="gene ID" value="OB06G10190"/>
</dbReference>